<dbReference type="Pfam" id="PF02897">
    <property type="entry name" value="Peptidase_S9_N"/>
    <property type="match status" value="1"/>
</dbReference>
<dbReference type="SUPFAM" id="SSF53474">
    <property type="entry name" value="alpha/beta-Hydrolases"/>
    <property type="match status" value="1"/>
</dbReference>
<protein>
    <recommendedName>
        <fullName evidence="2">prolyl oligopeptidase</fullName>
        <ecNumber evidence="2">3.4.21.26</ecNumber>
    </recommendedName>
</protein>
<proteinExistence type="predicted"/>
<evidence type="ECO:0000256" key="3">
    <source>
        <dbReference type="ARBA" id="ARBA00022670"/>
    </source>
</evidence>
<dbReference type="InterPro" id="IPR001375">
    <property type="entry name" value="Peptidase_S9_cat"/>
</dbReference>
<name>A0ABQ5YF23_9NEIS</name>
<reference evidence="10" key="1">
    <citation type="journal article" date="2019" name="Int. J. Syst. Evol. Microbiol.">
        <title>The Global Catalogue of Microorganisms (GCM) 10K type strain sequencing project: providing services to taxonomists for standard genome sequencing and annotation.</title>
        <authorList>
            <consortium name="The Broad Institute Genomics Platform"/>
            <consortium name="The Broad Institute Genome Sequencing Center for Infectious Disease"/>
            <person name="Wu L."/>
            <person name="Ma J."/>
        </authorList>
    </citation>
    <scope>NUCLEOTIDE SEQUENCE [LARGE SCALE GENOMIC DNA]</scope>
    <source>
        <strain evidence="10">NBRC 110044</strain>
    </source>
</reference>
<gene>
    <name evidence="9" type="ORF">GCM10007907_12740</name>
</gene>
<feature type="domain" description="Peptidase S9A N-terminal" evidence="8">
    <location>
        <begin position="25"/>
        <end position="432"/>
    </location>
</feature>
<dbReference type="Gene3D" id="2.130.10.120">
    <property type="entry name" value="Prolyl oligopeptidase, N-terminal domain"/>
    <property type="match status" value="1"/>
</dbReference>
<keyword evidence="3" id="KW-0645">Protease</keyword>
<evidence type="ECO:0000259" key="8">
    <source>
        <dbReference type="Pfam" id="PF02897"/>
    </source>
</evidence>
<dbReference type="SUPFAM" id="SSF50993">
    <property type="entry name" value="Peptidase/esterase 'gauge' domain"/>
    <property type="match status" value="1"/>
</dbReference>
<dbReference type="RefSeq" id="WP_284195604.1">
    <property type="nucleotide sequence ID" value="NZ_BSOG01000001.1"/>
</dbReference>
<dbReference type="EMBL" id="BSOG01000001">
    <property type="protein sequence ID" value="GLR12484.1"/>
    <property type="molecule type" value="Genomic_DNA"/>
</dbReference>
<dbReference type="PANTHER" id="PTHR42881:SF2">
    <property type="entry name" value="PROLYL ENDOPEPTIDASE"/>
    <property type="match status" value="1"/>
</dbReference>
<evidence type="ECO:0000313" key="9">
    <source>
        <dbReference type="EMBL" id="GLR12484.1"/>
    </source>
</evidence>
<keyword evidence="5" id="KW-0720">Serine protease</keyword>
<evidence type="ECO:0000256" key="5">
    <source>
        <dbReference type="ARBA" id="ARBA00022825"/>
    </source>
</evidence>
<evidence type="ECO:0000256" key="1">
    <source>
        <dbReference type="ARBA" id="ARBA00001070"/>
    </source>
</evidence>
<keyword evidence="6" id="KW-0732">Signal</keyword>
<dbReference type="EC" id="3.4.21.26" evidence="2"/>
<evidence type="ECO:0000256" key="2">
    <source>
        <dbReference type="ARBA" id="ARBA00011897"/>
    </source>
</evidence>
<dbReference type="Gene3D" id="3.40.50.1820">
    <property type="entry name" value="alpha/beta hydrolase"/>
    <property type="match status" value="1"/>
</dbReference>
<dbReference type="InterPro" id="IPR023302">
    <property type="entry name" value="Pept_S9A_N"/>
</dbReference>
<dbReference type="InterPro" id="IPR029058">
    <property type="entry name" value="AB_hydrolase_fold"/>
</dbReference>
<feature type="signal peptide" evidence="6">
    <location>
        <begin position="1"/>
        <end position="20"/>
    </location>
</feature>
<sequence length="717" mass="76735">MPHRPALLTLLAVTASAATAPLPPPPATPVRNVVEDYFGTQVNDPYRWLENMQGAEFKTWLKAQANHAETVLATLPGRSALKQRLTELADAGENVADLQQAAGRLFYLKTEPGRNGRRLYVRDGRGERLLLDPDTLGTAGAHIAIDWYSPSPDGALVAVGLSASGSEDSELRLLDLVSGLWLPERISRAGLNDSLGWLGGSKRFIYNRLPAAGADGVQERYNKSATWLHTVGQPVERDIALFGYGVRADLPFDIADISHIRTDPGSPYLVAEVLHGDAVERSYYVASIAQLAGAATPWQRISTPADKTADAWLHGDTLYLHSLLDAPRGKVLALNLKQPQLAQAKLVLPQGSHVLRQAAVAREALYVRASEGGVDKLFKLSHGGAARELALPVVGTLMGLATDVARSGAVFKLEGWVEPPRVYRLDGKTGVVRATRVFKPATTRLDGYEARRVMVKSHDGVAVPLSIMAAKGIKLDGSHPTIVSGYGAYGISMEARYSANRLAWLERDGVMAVCHVRGGGEFGEDWHRAGYIQTKANTAKDFIACAEWLVQQGYTSPAKLAGTGGSAGGITIGGAITARPELFAAAQSAVGVSDLLRMELTPNGPPNIAEFGTVKNPEHFPAMLSNSPYHRIKDGVAYPAVIVTTGANDPRVDAWMPAKLTARLQAASSSGKPVLLRVDYDGGHGRGSTKAQQVAESADVWSFFLWQMGVAGFAPGH</sequence>
<evidence type="ECO:0000313" key="10">
    <source>
        <dbReference type="Proteomes" id="UP001156706"/>
    </source>
</evidence>
<dbReference type="InterPro" id="IPR002470">
    <property type="entry name" value="Peptidase_S9A"/>
</dbReference>
<evidence type="ECO:0000256" key="6">
    <source>
        <dbReference type="SAM" id="SignalP"/>
    </source>
</evidence>
<feature type="chain" id="PRO_5045638820" description="prolyl oligopeptidase" evidence="6">
    <location>
        <begin position="21"/>
        <end position="717"/>
    </location>
</feature>
<dbReference type="PRINTS" id="PR00862">
    <property type="entry name" value="PROLIGOPTASE"/>
</dbReference>
<evidence type="ECO:0000259" key="7">
    <source>
        <dbReference type="Pfam" id="PF00326"/>
    </source>
</evidence>
<dbReference type="PANTHER" id="PTHR42881">
    <property type="entry name" value="PROLYL ENDOPEPTIDASE"/>
    <property type="match status" value="1"/>
</dbReference>
<dbReference type="Pfam" id="PF00326">
    <property type="entry name" value="Peptidase_S9"/>
    <property type="match status" value="1"/>
</dbReference>
<dbReference type="InterPro" id="IPR051167">
    <property type="entry name" value="Prolyl_oligopep/macrocyclase"/>
</dbReference>
<keyword evidence="10" id="KW-1185">Reference proteome</keyword>
<feature type="domain" description="Peptidase S9 prolyl oligopeptidase catalytic" evidence="7">
    <location>
        <begin position="498"/>
        <end position="709"/>
    </location>
</feature>
<keyword evidence="4" id="KW-0378">Hydrolase</keyword>
<organism evidence="9 10">
    <name type="scientific">Chitinimonas prasina</name>
    <dbReference type="NCBI Taxonomy" id="1434937"/>
    <lineage>
        <taxon>Bacteria</taxon>
        <taxon>Pseudomonadati</taxon>
        <taxon>Pseudomonadota</taxon>
        <taxon>Betaproteobacteria</taxon>
        <taxon>Neisseriales</taxon>
        <taxon>Chitinibacteraceae</taxon>
        <taxon>Chitinimonas</taxon>
    </lineage>
</organism>
<evidence type="ECO:0000256" key="4">
    <source>
        <dbReference type="ARBA" id="ARBA00022801"/>
    </source>
</evidence>
<comment type="catalytic activity">
    <reaction evidence="1">
        <text>Hydrolysis of Pro-|-Xaa &gt;&gt; Ala-|-Xaa in oligopeptides.</text>
        <dbReference type="EC" id="3.4.21.26"/>
    </reaction>
</comment>
<comment type="caution">
    <text evidence="9">The sequence shown here is derived from an EMBL/GenBank/DDBJ whole genome shotgun (WGS) entry which is preliminary data.</text>
</comment>
<dbReference type="Proteomes" id="UP001156706">
    <property type="component" value="Unassembled WGS sequence"/>
</dbReference>
<accession>A0ABQ5YF23</accession>